<evidence type="ECO:0000313" key="1">
    <source>
        <dbReference type="EMBL" id="AKJ37939.1"/>
    </source>
</evidence>
<dbReference type="Proteomes" id="UP000035331">
    <property type="component" value="Chromosome"/>
</dbReference>
<dbReference type="PATRIC" id="fig|796385.3.peg.1080"/>
<gene>
    <name evidence="1" type="ORF">MCM1_0863</name>
</gene>
<dbReference type="EMBL" id="CP008746">
    <property type="protein sequence ID" value="AKJ37939.1"/>
    <property type="molecule type" value="Genomic_DNA"/>
</dbReference>
<organism evidence="1 2">
    <name type="scientific">Methanosarcina barkeri CM1</name>
    <dbReference type="NCBI Taxonomy" id="796385"/>
    <lineage>
        <taxon>Archaea</taxon>
        <taxon>Methanobacteriati</taxon>
        <taxon>Methanobacteriota</taxon>
        <taxon>Stenosarchaea group</taxon>
        <taxon>Methanomicrobia</taxon>
        <taxon>Methanosarcinales</taxon>
        <taxon>Methanosarcinaceae</taxon>
        <taxon>Methanosarcina</taxon>
    </lineage>
</organism>
<name>A0A0G3C7G4_METBA</name>
<proteinExistence type="predicted"/>
<evidence type="ECO:0008006" key="3">
    <source>
        <dbReference type="Google" id="ProtNLM"/>
    </source>
</evidence>
<accession>A0A0G3C7G4</accession>
<protein>
    <recommendedName>
        <fullName evidence="3">Transposase</fullName>
    </recommendedName>
</protein>
<evidence type="ECO:0000313" key="2">
    <source>
        <dbReference type="Proteomes" id="UP000035331"/>
    </source>
</evidence>
<reference evidence="2" key="1">
    <citation type="submission" date="2014-06" db="EMBL/GenBank/DDBJ databases">
        <title>The complete genome sequence of Methanosarcina barkeri CM1.</title>
        <authorList>
            <consortium name="Pastoral Greenhouse Gas Research Consortium"/>
            <person name="Lambie S.C."/>
            <person name="Leahy S.C."/>
            <person name="Kelly W.J."/>
            <person name="Li D."/>
            <person name="Reilly K."/>
            <person name="Attwood G.T."/>
            <person name="Altermann E."/>
        </authorList>
    </citation>
    <scope>NUCLEOTIDE SEQUENCE [LARGE SCALE GENOMIC DNA]</scope>
    <source>
        <strain evidence="2">CM1</strain>
    </source>
</reference>
<sequence length="86" mass="10377">MAHLYPIDVLKRLNVRSVPLRSILSPELLDFLKYSIYSCFDYLYIIQIIKRKVFTFQHYLFVILKHLFTDLNIKNKIGTKNKKEEK</sequence>
<reference evidence="1 2" key="2">
    <citation type="journal article" date="2015" name="Stand. Genomic Sci.">
        <title>The complete genome sequence of the rumen methanogen Methanosarcina barkeri CM1.</title>
        <authorList>
            <person name="Lambie S.C."/>
            <person name="Kelly W.J."/>
            <person name="Leahy S.C."/>
            <person name="Li D."/>
            <person name="Reilly K."/>
            <person name="McAllister T.A."/>
            <person name="Valle E.R."/>
            <person name="Attwood G.T."/>
            <person name="Altermann E."/>
        </authorList>
    </citation>
    <scope>NUCLEOTIDE SEQUENCE [LARGE SCALE GENOMIC DNA]</scope>
    <source>
        <strain evidence="1 2">CM1</strain>
    </source>
</reference>
<dbReference type="AlphaFoldDB" id="A0A0G3C7G4"/>